<dbReference type="InterPro" id="IPR003280">
    <property type="entry name" value="2pore_dom_K_chnl"/>
</dbReference>
<dbReference type="Pfam" id="PF07885">
    <property type="entry name" value="Ion_trans_2"/>
    <property type="match status" value="2"/>
</dbReference>
<dbReference type="GO" id="GO:0030322">
    <property type="term" value="P:stabilization of membrane potential"/>
    <property type="evidence" value="ECO:0007669"/>
    <property type="project" value="TreeGrafter"/>
</dbReference>
<feature type="transmembrane region" description="Helical" evidence="9">
    <location>
        <begin position="134"/>
        <end position="155"/>
    </location>
</feature>
<comment type="subcellular location">
    <subcellularLocation>
        <location evidence="1">Membrane</location>
        <topology evidence="1">Multi-pass membrane protein</topology>
    </subcellularLocation>
</comment>
<feature type="transmembrane region" description="Helical" evidence="9">
    <location>
        <begin position="59"/>
        <end position="78"/>
    </location>
</feature>
<feature type="transmembrane region" description="Helical" evidence="9">
    <location>
        <begin position="90"/>
        <end position="114"/>
    </location>
</feature>
<dbReference type="OrthoDB" id="297496at2759"/>
<evidence type="ECO:0000256" key="9">
    <source>
        <dbReference type="SAM" id="Phobius"/>
    </source>
</evidence>
<feature type="transmembrane region" description="Helical" evidence="9">
    <location>
        <begin position="167"/>
        <end position="184"/>
    </location>
</feature>
<organism evidence="11 12">
    <name type="scientific">Bursaphelenchus okinawaensis</name>
    <dbReference type="NCBI Taxonomy" id="465554"/>
    <lineage>
        <taxon>Eukaryota</taxon>
        <taxon>Metazoa</taxon>
        <taxon>Ecdysozoa</taxon>
        <taxon>Nematoda</taxon>
        <taxon>Chromadorea</taxon>
        <taxon>Rhabditida</taxon>
        <taxon>Tylenchina</taxon>
        <taxon>Tylenchomorpha</taxon>
        <taxon>Aphelenchoidea</taxon>
        <taxon>Aphelenchoididae</taxon>
        <taxon>Bursaphelenchus</taxon>
    </lineage>
</organism>
<evidence type="ECO:0000256" key="3">
    <source>
        <dbReference type="ARBA" id="ARBA00022692"/>
    </source>
</evidence>
<dbReference type="Proteomes" id="UP000614601">
    <property type="component" value="Unassembled WGS sequence"/>
</dbReference>
<keyword evidence="5 8" id="KW-0406">Ion transport</keyword>
<feature type="domain" description="Potassium channel" evidence="10">
    <location>
        <begin position="38"/>
        <end position="111"/>
    </location>
</feature>
<dbReference type="PRINTS" id="PR01333">
    <property type="entry name" value="2POREKCHANEL"/>
</dbReference>
<evidence type="ECO:0000256" key="4">
    <source>
        <dbReference type="ARBA" id="ARBA00022989"/>
    </source>
</evidence>
<reference evidence="11" key="1">
    <citation type="submission" date="2020-09" db="EMBL/GenBank/DDBJ databases">
        <authorList>
            <person name="Kikuchi T."/>
        </authorList>
    </citation>
    <scope>NUCLEOTIDE SEQUENCE</scope>
    <source>
        <strain evidence="11">SH1</strain>
    </source>
</reference>
<evidence type="ECO:0000256" key="7">
    <source>
        <dbReference type="ARBA" id="ARBA00023303"/>
    </source>
</evidence>
<dbReference type="InterPro" id="IPR013099">
    <property type="entry name" value="K_chnl_dom"/>
</dbReference>
<keyword evidence="2 8" id="KW-0813">Transport</keyword>
<evidence type="ECO:0000256" key="1">
    <source>
        <dbReference type="ARBA" id="ARBA00004141"/>
    </source>
</evidence>
<evidence type="ECO:0000256" key="6">
    <source>
        <dbReference type="ARBA" id="ARBA00023136"/>
    </source>
</evidence>
<protein>
    <recommendedName>
        <fullName evidence="10">Potassium channel domain-containing protein</fullName>
    </recommendedName>
</protein>
<dbReference type="GO" id="GO:0005886">
    <property type="term" value="C:plasma membrane"/>
    <property type="evidence" value="ECO:0007669"/>
    <property type="project" value="TreeGrafter"/>
</dbReference>
<dbReference type="SUPFAM" id="SSF81324">
    <property type="entry name" value="Voltage-gated potassium channels"/>
    <property type="match status" value="2"/>
</dbReference>
<evidence type="ECO:0000313" key="11">
    <source>
        <dbReference type="EMBL" id="CAD5210203.1"/>
    </source>
</evidence>
<sequence length="278" mass="31969">MLFFDFGAEQNFSNENTLIKRLLRITFPFIFVYSLLALYITLGAHLFYYTDDEMAKSGIANLSIFAFTAIATIGYGNIYPTNDDSRLLCVIYSLLGIPLCLVCLDSTVKTFARLHWLLDNTVRRVRHVWFRGEIRLPFGVAVGLVLSSFMFKALCFDKRFHFTLEDLYFCIVSFSTVGLGDIYVTSRSNSGAVLKIVFLIYGTICTSAFFAVMGQWYLRMFRRRKKNVPIDGYLIVGDRQVRLKKLLLQMSTKLNISPSELKTVIKEMKELIEISEQY</sequence>
<name>A0A811K3D9_9BILA</name>
<keyword evidence="6 9" id="KW-0472">Membrane</keyword>
<dbReference type="GO" id="GO:0022841">
    <property type="term" value="F:potassium ion leak channel activity"/>
    <property type="evidence" value="ECO:0007669"/>
    <property type="project" value="TreeGrafter"/>
</dbReference>
<dbReference type="Proteomes" id="UP000783686">
    <property type="component" value="Unassembled WGS sequence"/>
</dbReference>
<dbReference type="AlphaFoldDB" id="A0A811K3D9"/>
<dbReference type="GO" id="GO:0015271">
    <property type="term" value="F:outward rectifier potassium channel activity"/>
    <property type="evidence" value="ECO:0007669"/>
    <property type="project" value="TreeGrafter"/>
</dbReference>
<evidence type="ECO:0000313" key="12">
    <source>
        <dbReference type="Proteomes" id="UP000614601"/>
    </source>
</evidence>
<comment type="caution">
    <text evidence="11">The sequence shown here is derived from an EMBL/GenBank/DDBJ whole genome shotgun (WGS) entry which is preliminary data.</text>
</comment>
<keyword evidence="7 8" id="KW-0407">Ion channel</keyword>
<dbReference type="PANTHER" id="PTHR11003:SF291">
    <property type="entry name" value="IP11374P"/>
    <property type="match status" value="1"/>
</dbReference>
<dbReference type="EMBL" id="CAJFCW020000002">
    <property type="protein sequence ID" value="CAG9090871.1"/>
    <property type="molecule type" value="Genomic_DNA"/>
</dbReference>
<dbReference type="PANTHER" id="PTHR11003">
    <property type="entry name" value="POTASSIUM CHANNEL, SUBFAMILY K"/>
    <property type="match status" value="1"/>
</dbReference>
<keyword evidence="4 9" id="KW-1133">Transmembrane helix</keyword>
<dbReference type="EMBL" id="CAJFDH010000002">
    <property type="protein sequence ID" value="CAD5210203.1"/>
    <property type="molecule type" value="Genomic_DNA"/>
</dbReference>
<keyword evidence="12" id="KW-1185">Reference proteome</keyword>
<feature type="transmembrane region" description="Helical" evidence="9">
    <location>
        <begin position="25"/>
        <end position="47"/>
    </location>
</feature>
<feature type="domain" description="Potassium channel" evidence="10">
    <location>
        <begin position="163"/>
        <end position="217"/>
    </location>
</feature>
<accession>A0A811K3D9</accession>
<evidence type="ECO:0000256" key="5">
    <source>
        <dbReference type="ARBA" id="ARBA00023065"/>
    </source>
</evidence>
<evidence type="ECO:0000256" key="2">
    <source>
        <dbReference type="ARBA" id="ARBA00022448"/>
    </source>
</evidence>
<proteinExistence type="inferred from homology"/>
<evidence type="ECO:0000259" key="10">
    <source>
        <dbReference type="Pfam" id="PF07885"/>
    </source>
</evidence>
<feature type="transmembrane region" description="Helical" evidence="9">
    <location>
        <begin position="196"/>
        <end position="218"/>
    </location>
</feature>
<dbReference type="Gene3D" id="1.10.287.70">
    <property type="match status" value="1"/>
</dbReference>
<gene>
    <name evidence="11" type="ORF">BOKJ2_LOCUS3070</name>
</gene>
<keyword evidence="3 8" id="KW-0812">Transmembrane</keyword>
<evidence type="ECO:0000256" key="8">
    <source>
        <dbReference type="RuleBase" id="RU003857"/>
    </source>
</evidence>
<comment type="similarity">
    <text evidence="8">Belongs to the two pore domain potassium channel (TC 1.A.1.8) family.</text>
</comment>